<dbReference type="AlphaFoldDB" id="A0AB35F6H2"/>
<dbReference type="EMBL" id="JAAXQQ010000001">
    <property type="protein sequence ID" value="MBY3062219.1"/>
    <property type="molecule type" value="Genomic_DNA"/>
</dbReference>
<dbReference type="Proteomes" id="UP000758022">
    <property type="component" value="Unassembled WGS sequence"/>
</dbReference>
<gene>
    <name evidence="1" type="ORF">HFO74_01990</name>
</gene>
<evidence type="ECO:0000313" key="2">
    <source>
        <dbReference type="Proteomes" id="UP000758022"/>
    </source>
</evidence>
<comment type="caution">
    <text evidence="1">The sequence shown here is derived from an EMBL/GenBank/DDBJ whole genome shotgun (WGS) entry which is preliminary data.</text>
</comment>
<organism evidence="1 2">
    <name type="scientific">Rhizobium laguerreae</name>
    <dbReference type="NCBI Taxonomy" id="1076926"/>
    <lineage>
        <taxon>Bacteria</taxon>
        <taxon>Pseudomonadati</taxon>
        <taxon>Pseudomonadota</taxon>
        <taxon>Alphaproteobacteria</taxon>
        <taxon>Hyphomicrobiales</taxon>
        <taxon>Rhizobiaceae</taxon>
        <taxon>Rhizobium/Agrobacterium group</taxon>
        <taxon>Rhizobium</taxon>
    </lineage>
</organism>
<protein>
    <submittedName>
        <fullName evidence="1">Uncharacterized protein</fullName>
    </submittedName>
</protein>
<evidence type="ECO:0000313" key="1">
    <source>
        <dbReference type="EMBL" id="MBY3062219.1"/>
    </source>
</evidence>
<reference evidence="1" key="1">
    <citation type="submission" date="2020-04" db="EMBL/GenBank/DDBJ databases">
        <title>Global-level population genomics supports evidence of horizontal gene transfer on evolution of Rhizobia in Lentils.</title>
        <authorList>
            <person name="Gai Y."/>
            <person name="Cook D."/>
            <person name="Riely B."/>
        </authorList>
    </citation>
    <scope>NUCLEOTIDE SEQUENCE</scope>
    <source>
        <strain evidence="1">TLR9</strain>
    </source>
</reference>
<name>A0AB35F6H2_9HYPH</name>
<sequence length="60" mass="6598">MTKTIGAFIQQLLRNSGLAKNNPYKSMGFSWMVSNQESETSGLPTRYSSAVCISHGETKL</sequence>
<proteinExistence type="predicted"/>
<dbReference type="RefSeq" id="WP_165504235.1">
    <property type="nucleotide sequence ID" value="NZ_JAAXQQ010000001.1"/>
</dbReference>
<accession>A0AB35F6H2</accession>